<keyword evidence="3 6" id="KW-0597">Phosphoprotein</keyword>
<evidence type="ECO:0000259" key="9">
    <source>
        <dbReference type="PROSITE" id="PS50109"/>
    </source>
</evidence>
<dbReference type="Gene3D" id="3.30.565.10">
    <property type="entry name" value="Histidine kinase-like ATPase, C-terminal domain"/>
    <property type="match status" value="2"/>
</dbReference>
<keyword evidence="7" id="KW-0175">Coiled coil</keyword>
<feature type="transmembrane region" description="Helical" evidence="8">
    <location>
        <begin position="124"/>
        <end position="141"/>
    </location>
</feature>
<name>A0AAU7MSM1_9GAMM</name>
<dbReference type="Pfam" id="PF02518">
    <property type="entry name" value="HATPase_c"/>
    <property type="match status" value="2"/>
</dbReference>
<feature type="domain" description="Response regulatory" evidence="10">
    <location>
        <begin position="501"/>
        <end position="616"/>
    </location>
</feature>
<dbReference type="SUPFAM" id="SSF47384">
    <property type="entry name" value="Homodimeric domain of signal transducing histidine kinase"/>
    <property type="match status" value="2"/>
</dbReference>
<dbReference type="PRINTS" id="PR00344">
    <property type="entry name" value="BCTRLSENSOR"/>
</dbReference>
<dbReference type="GO" id="GO:0000155">
    <property type="term" value="F:phosphorelay sensor kinase activity"/>
    <property type="evidence" value="ECO:0007669"/>
    <property type="project" value="InterPro"/>
</dbReference>
<evidence type="ECO:0000256" key="1">
    <source>
        <dbReference type="ARBA" id="ARBA00000085"/>
    </source>
</evidence>
<dbReference type="InterPro" id="IPR036097">
    <property type="entry name" value="HisK_dim/P_sf"/>
</dbReference>
<evidence type="ECO:0000256" key="6">
    <source>
        <dbReference type="PROSITE-ProRule" id="PRU00169"/>
    </source>
</evidence>
<dbReference type="FunFam" id="3.30.565.10:FF:000006">
    <property type="entry name" value="Sensor histidine kinase WalK"/>
    <property type="match status" value="1"/>
</dbReference>
<dbReference type="PROSITE" id="PS50109">
    <property type="entry name" value="HIS_KIN"/>
    <property type="match status" value="2"/>
</dbReference>
<sequence>MLKKLHAKLGRFSPAFRDLGHLDEYRAGFREKNWADRAYLNQIGCLVSIVIVTLGIPLDYIVYPDHFAQFTALRLFEVGFLALMFGLTTLPSMRPHLFRITAIFTGSVIATVCVIIYVTEGAVSPYYAGINLVMIGIGFIMGLTFREAVFYTTFSVMAYLFVSVLAGIPDDAWRIVINNGYFIFLTGVIAILAAYFSYRVRFYSYAQEMQLQKSNEALQEMDRRKSEFIANVSHELRTPVAVIVGPAKHLLQQQANLLPAPARKVLEQIVRNGGRLTKLVNDLLELMVLENTSQTTVSYTRLDLAEVLKVCTDQLAPLFGRDNHRQLSTSWPSYPVWVEGNESQLERVCFNLIQNAYKFTDPDDGRINVELFVENDQAVLRVEDNGVGIGTEHHEIIFQRYRQADGSTSRQSQGTGIGLALVKEIVEAHLGTVSVLSQPGDGATFTLRLPLTENQAGAPAQQPTDNKDLRREAESDYLLNFDTYSAPETTGKAYRSPGKPLIILVEDEPDIASMMLDALKADYDLVWLNEGSTADKHIASHLPHAILLDHMLPGKDGLEVARKLKQDPATSTIPILLITANARDTLKQDALDLGIDEFIAKPFSWVELKARVSNLVRRSDLEKALSERNQELSRAMDDLRRSEAQLIQSERWRSISHLSGALIHEIGNPLNVALSAVRIASKHKNLDIRNEALEEAQIGLERIGNLVGDLKDFLTPENTPVVESVPLHRAVAQAKTLHAERLAKITITEEGLHDTLVFGNKNALIQTIGNLIGNSLDAFDRFKSQNPQISIIASRDTGPGGPVSRLQILDNGPGLPGHLIPTLFEPFNPGPDSSGLGIGLSICQTMVTQMGGQIRLVPSHKGAAFEITLSAAPDQLLTTNPASTKDKQATS</sequence>
<dbReference type="AlphaFoldDB" id="A0AAU7MSM1"/>
<evidence type="ECO:0000256" key="4">
    <source>
        <dbReference type="ARBA" id="ARBA00022679"/>
    </source>
</evidence>
<evidence type="ECO:0000256" key="7">
    <source>
        <dbReference type="SAM" id="Coils"/>
    </source>
</evidence>
<keyword evidence="4" id="KW-0808">Transferase</keyword>
<dbReference type="SUPFAM" id="SSF55874">
    <property type="entry name" value="ATPase domain of HSP90 chaperone/DNA topoisomerase II/histidine kinase"/>
    <property type="match status" value="2"/>
</dbReference>
<accession>A0AAU7MSM1</accession>
<dbReference type="Gene3D" id="1.10.287.130">
    <property type="match status" value="2"/>
</dbReference>
<feature type="transmembrane region" description="Helical" evidence="8">
    <location>
        <begin position="180"/>
        <end position="198"/>
    </location>
</feature>
<evidence type="ECO:0000256" key="2">
    <source>
        <dbReference type="ARBA" id="ARBA00012438"/>
    </source>
</evidence>
<proteinExistence type="predicted"/>
<keyword evidence="8" id="KW-0472">Membrane</keyword>
<geneLocation type="plasmid" evidence="11">
    <name>unnaned</name>
</geneLocation>
<protein>
    <recommendedName>
        <fullName evidence="2">histidine kinase</fullName>
        <ecNumber evidence="2">2.7.13.3</ecNumber>
    </recommendedName>
</protein>
<dbReference type="InterPro" id="IPR011006">
    <property type="entry name" value="CheY-like_superfamily"/>
</dbReference>
<dbReference type="SMART" id="SM00388">
    <property type="entry name" value="HisKA"/>
    <property type="match status" value="2"/>
</dbReference>
<dbReference type="PROSITE" id="PS50110">
    <property type="entry name" value="RESPONSE_REGULATORY"/>
    <property type="match status" value="1"/>
</dbReference>
<dbReference type="EC" id="2.7.13.3" evidence="2"/>
<keyword evidence="11" id="KW-0547">Nucleotide-binding</keyword>
<feature type="transmembrane region" description="Helical" evidence="8">
    <location>
        <begin position="97"/>
        <end position="118"/>
    </location>
</feature>
<dbReference type="RefSeq" id="WP_222534944.1">
    <property type="nucleotide sequence ID" value="NZ_CP157803.1"/>
</dbReference>
<evidence type="ECO:0000256" key="5">
    <source>
        <dbReference type="ARBA" id="ARBA00022777"/>
    </source>
</evidence>
<dbReference type="CDD" id="cd00082">
    <property type="entry name" value="HisKA"/>
    <property type="match status" value="2"/>
</dbReference>
<dbReference type="PANTHER" id="PTHR43547:SF2">
    <property type="entry name" value="HYBRID SIGNAL TRANSDUCTION HISTIDINE KINASE C"/>
    <property type="match status" value="1"/>
</dbReference>
<evidence type="ECO:0000313" key="11">
    <source>
        <dbReference type="EMBL" id="XBQ21561.1"/>
    </source>
</evidence>
<dbReference type="GO" id="GO:0005886">
    <property type="term" value="C:plasma membrane"/>
    <property type="evidence" value="ECO:0007669"/>
    <property type="project" value="UniProtKB-ARBA"/>
</dbReference>
<feature type="coiled-coil region" evidence="7">
    <location>
        <begin position="618"/>
        <end position="649"/>
    </location>
</feature>
<keyword evidence="11" id="KW-0614">Plasmid</keyword>
<evidence type="ECO:0000259" key="10">
    <source>
        <dbReference type="PROSITE" id="PS50110"/>
    </source>
</evidence>
<dbReference type="EMBL" id="CP157803">
    <property type="protein sequence ID" value="XBQ21561.1"/>
    <property type="molecule type" value="Genomic_DNA"/>
</dbReference>
<dbReference type="InterPro" id="IPR003594">
    <property type="entry name" value="HATPase_dom"/>
</dbReference>
<dbReference type="InterPro" id="IPR003661">
    <property type="entry name" value="HisK_dim/P_dom"/>
</dbReference>
<dbReference type="InterPro" id="IPR036890">
    <property type="entry name" value="HATPase_C_sf"/>
</dbReference>
<dbReference type="Pfam" id="PF00512">
    <property type="entry name" value="HisKA"/>
    <property type="match status" value="1"/>
</dbReference>
<dbReference type="SUPFAM" id="SSF52172">
    <property type="entry name" value="CheY-like"/>
    <property type="match status" value="1"/>
</dbReference>
<organism evidence="11">
    <name type="scientific">Marinobacter sp. MMG032</name>
    <dbReference type="NCBI Taxonomy" id="3158548"/>
    <lineage>
        <taxon>Bacteria</taxon>
        <taxon>Pseudomonadati</taxon>
        <taxon>Pseudomonadota</taxon>
        <taxon>Gammaproteobacteria</taxon>
        <taxon>Pseudomonadales</taxon>
        <taxon>Marinobacteraceae</taxon>
        <taxon>Marinobacter</taxon>
    </lineage>
</organism>
<keyword evidence="8" id="KW-0812">Transmembrane</keyword>
<dbReference type="InterPro" id="IPR005467">
    <property type="entry name" value="His_kinase_dom"/>
</dbReference>
<dbReference type="Gene3D" id="3.40.50.2300">
    <property type="match status" value="1"/>
</dbReference>
<keyword evidence="11" id="KW-0067">ATP-binding</keyword>
<feature type="modified residue" description="4-aspartylphosphate" evidence="6">
    <location>
        <position position="549"/>
    </location>
</feature>
<feature type="transmembrane region" description="Helical" evidence="8">
    <location>
        <begin position="148"/>
        <end position="168"/>
    </location>
</feature>
<gene>
    <name evidence="11" type="ORF">ABNF92_19840</name>
</gene>
<evidence type="ECO:0000256" key="8">
    <source>
        <dbReference type="SAM" id="Phobius"/>
    </source>
</evidence>
<evidence type="ECO:0000256" key="3">
    <source>
        <dbReference type="ARBA" id="ARBA00022553"/>
    </source>
</evidence>
<keyword evidence="8" id="KW-1133">Transmembrane helix</keyword>
<keyword evidence="5" id="KW-0418">Kinase</keyword>
<feature type="domain" description="Histidine kinase" evidence="9">
    <location>
        <begin position="231"/>
        <end position="453"/>
    </location>
</feature>
<dbReference type="GO" id="GO:0005524">
    <property type="term" value="F:ATP binding"/>
    <property type="evidence" value="ECO:0007669"/>
    <property type="project" value="UniProtKB-KW"/>
</dbReference>
<dbReference type="SMART" id="SM00448">
    <property type="entry name" value="REC"/>
    <property type="match status" value="1"/>
</dbReference>
<comment type="catalytic activity">
    <reaction evidence="1">
        <text>ATP + protein L-histidine = ADP + protein N-phospho-L-histidine.</text>
        <dbReference type="EC" id="2.7.13.3"/>
    </reaction>
</comment>
<feature type="domain" description="Histidine kinase" evidence="9">
    <location>
        <begin position="661"/>
        <end position="873"/>
    </location>
</feature>
<feature type="transmembrane region" description="Helical" evidence="8">
    <location>
        <begin position="39"/>
        <end position="58"/>
    </location>
</feature>
<dbReference type="PANTHER" id="PTHR43547">
    <property type="entry name" value="TWO-COMPONENT HISTIDINE KINASE"/>
    <property type="match status" value="1"/>
</dbReference>
<dbReference type="InterPro" id="IPR001789">
    <property type="entry name" value="Sig_transdc_resp-reg_receiver"/>
</dbReference>
<dbReference type="SMART" id="SM00387">
    <property type="entry name" value="HATPase_c"/>
    <property type="match status" value="2"/>
</dbReference>
<dbReference type="InterPro" id="IPR004358">
    <property type="entry name" value="Sig_transdc_His_kin-like_C"/>
</dbReference>
<dbReference type="KEGG" id="mamm:ABNF92_19840"/>
<dbReference type="Pfam" id="PF00072">
    <property type="entry name" value="Response_reg"/>
    <property type="match status" value="1"/>
</dbReference>
<reference evidence="11" key="1">
    <citation type="submission" date="2024-05" db="EMBL/GenBank/DDBJ databases">
        <title>Draft Genome Sequences of Flagellimonas sp. MMG031 and Marinobacter sp. MMG032 Isolated from the dinoflagellate Symbiodinium pilosum.</title>
        <authorList>
            <person name="Shikuma N.J."/>
            <person name="Farrell M.V."/>
        </authorList>
    </citation>
    <scope>NUCLEOTIDE SEQUENCE</scope>
    <source>
        <strain evidence="11">MMG032</strain>
        <plasmid evidence="11">unnaned</plasmid>
    </source>
</reference>